<proteinExistence type="predicted"/>
<evidence type="ECO:0000256" key="4">
    <source>
        <dbReference type="ARBA" id="ARBA00022989"/>
    </source>
</evidence>
<dbReference type="RefSeq" id="WP_264487165.1">
    <property type="nucleotide sequence ID" value="NZ_JAPDDT010000003.1"/>
</dbReference>
<feature type="domain" description="Cytochrome c assembly protein" evidence="8">
    <location>
        <begin position="411"/>
        <end position="616"/>
    </location>
</feature>
<dbReference type="InterPro" id="IPR045062">
    <property type="entry name" value="Cyt_c_biogenesis_CcsA/CcmC"/>
</dbReference>
<evidence type="ECO:0000256" key="7">
    <source>
        <dbReference type="SAM" id="Phobius"/>
    </source>
</evidence>
<feature type="transmembrane region" description="Helical" evidence="7">
    <location>
        <begin position="588"/>
        <end position="606"/>
    </location>
</feature>
<dbReference type="PANTHER" id="PTHR30071">
    <property type="entry name" value="HEME EXPORTER PROTEIN C"/>
    <property type="match status" value="1"/>
</dbReference>
<evidence type="ECO:0000256" key="2">
    <source>
        <dbReference type="ARBA" id="ARBA00022692"/>
    </source>
</evidence>
<evidence type="ECO:0000259" key="8">
    <source>
        <dbReference type="Pfam" id="PF01578"/>
    </source>
</evidence>
<accession>A0ABT3GHS6</accession>
<feature type="transmembrane region" description="Helical" evidence="7">
    <location>
        <begin position="478"/>
        <end position="505"/>
    </location>
</feature>
<keyword evidence="3" id="KW-0201">Cytochrome c-type biogenesis</keyword>
<sequence>MKATAGRWIVFALGLLAVTWIAATALRDSLAEGKPTTVSNYEPWEDATLDLAALLPVQDGGRIKPLGTYAGFSMLGLHGARKMEIIGKDGEKVTLKPLAWMLDCMFRPELADQLPTFRVDNAEVLDAVGIKSKGRRDRYSYNDLKPGLEKLRELSVSYEQIQRQDPKQLKSVESQTLSLAYNVRTYEFLTGYMNFARNGLLPASAAKEGKILPVSEVMQAAPKIRAELQAAAQGKQASSEVQTITVLIEQAANSAKFGLNLFPPSNQDDKEWLSAGDRIFHIFTGNTREPEQSIKDIKLLEDVGQSLKGGQAAFREKFSAWEVSVVERAKARGEYRSIPLEADYFKKNWFIYALVWFLLAVVTSGVMFFAGQTKAGRGAHWLTVGFLGLGLSYMIIPIVKRSIIMQRPPVGNLYDTIIFICAAIVAFGLLVEWMTKKRFVLGITPIVAAFLIVLARRFEVGEGKDHLDPLVAVLRSNYWLTIHVITITLGYAAGLITALLSIVYVMMRTLGLDGGDASLRRSMTRAVYGCVCLTLTLSLIGTVLGGIWANDSWGRFWGWDPKENGALMIVLWSLAMLHARLGGYIREWGLHLCSMFGAMVVGFSWWHVNFLNVGLHNYGFSAEKIWAVRAFYGIMLGFILWGGIACLMERLEKKKSRDAGAKAKGDDAVGVKTQSSY</sequence>
<feature type="compositionally biased region" description="Basic and acidic residues" evidence="6">
    <location>
        <begin position="657"/>
        <end position="669"/>
    </location>
</feature>
<comment type="caution">
    <text evidence="9">The sequence shown here is derived from an EMBL/GenBank/DDBJ whole genome shotgun (WGS) entry which is preliminary data.</text>
</comment>
<gene>
    <name evidence="9" type="primary">ccsA</name>
    <name evidence="9" type="ORF">OKA05_10890</name>
</gene>
<dbReference type="Proteomes" id="UP001320876">
    <property type="component" value="Unassembled WGS sequence"/>
</dbReference>
<evidence type="ECO:0000256" key="6">
    <source>
        <dbReference type="SAM" id="MobiDB-lite"/>
    </source>
</evidence>
<name>A0ABT3GHS6_9BACT</name>
<feature type="transmembrane region" description="Helical" evidence="7">
    <location>
        <begin position="564"/>
        <end position="581"/>
    </location>
</feature>
<protein>
    <submittedName>
        <fullName evidence="9">Cytochrome c biogenesis protein CcsA</fullName>
    </submittedName>
</protein>
<evidence type="ECO:0000256" key="1">
    <source>
        <dbReference type="ARBA" id="ARBA00004141"/>
    </source>
</evidence>
<dbReference type="PANTHER" id="PTHR30071:SF1">
    <property type="entry name" value="CYTOCHROME B_B6 PROTEIN-RELATED"/>
    <property type="match status" value="1"/>
</dbReference>
<keyword evidence="5 7" id="KW-0472">Membrane</keyword>
<keyword evidence="10" id="KW-1185">Reference proteome</keyword>
<feature type="transmembrane region" description="Helical" evidence="7">
    <location>
        <begin position="438"/>
        <end position="458"/>
    </location>
</feature>
<reference evidence="9 10" key="1">
    <citation type="submission" date="2022-10" db="EMBL/GenBank/DDBJ databases">
        <title>Luteolibacter arcticus strain CCTCC AB 2014275, whole genome shotgun sequencing project.</title>
        <authorList>
            <person name="Zhao G."/>
            <person name="Shen L."/>
        </authorList>
    </citation>
    <scope>NUCLEOTIDE SEQUENCE [LARGE SCALE GENOMIC DNA]</scope>
    <source>
        <strain evidence="9 10">CCTCC AB 2014275</strain>
    </source>
</reference>
<dbReference type="EMBL" id="JAPDDT010000003">
    <property type="protein sequence ID" value="MCW1923060.1"/>
    <property type="molecule type" value="Genomic_DNA"/>
</dbReference>
<feature type="region of interest" description="Disordered" evidence="6">
    <location>
        <begin position="657"/>
        <end position="677"/>
    </location>
</feature>
<keyword evidence="2 7" id="KW-0812">Transmembrane</keyword>
<dbReference type="InterPro" id="IPR002541">
    <property type="entry name" value="Cyt_c_assembly"/>
</dbReference>
<evidence type="ECO:0000256" key="3">
    <source>
        <dbReference type="ARBA" id="ARBA00022748"/>
    </source>
</evidence>
<evidence type="ECO:0000313" key="9">
    <source>
        <dbReference type="EMBL" id="MCW1923060.1"/>
    </source>
</evidence>
<feature type="transmembrane region" description="Helical" evidence="7">
    <location>
        <begin position="526"/>
        <end position="549"/>
    </location>
</feature>
<feature type="transmembrane region" description="Helical" evidence="7">
    <location>
        <begin position="411"/>
        <end position="431"/>
    </location>
</feature>
<keyword evidence="4 7" id="KW-1133">Transmembrane helix</keyword>
<comment type="subcellular location">
    <subcellularLocation>
        <location evidence="1">Membrane</location>
        <topology evidence="1">Multi-pass membrane protein</topology>
    </subcellularLocation>
</comment>
<evidence type="ECO:0000313" key="10">
    <source>
        <dbReference type="Proteomes" id="UP001320876"/>
    </source>
</evidence>
<evidence type="ECO:0000256" key="5">
    <source>
        <dbReference type="ARBA" id="ARBA00023136"/>
    </source>
</evidence>
<feature type="transmembrane region" description="Helical" evidence="7">
    <location>
        <begin position="349"/>
        <end position="369"/>
    </location>
</feature>
<dbReference type="Pfam" id="PF01578">
    <property type="entry name" value="Cytochrom_C_asm"/>
    <property type="match status" value="1"/>
</dbReference>
<organism evidence="9 10">
    <name type="scientific">Luteolibacter arcticus</name>
    <dbReference type="NCBI Taxonomy" id="1581411"/>
    <lineage>
        <taxon>Bacteria</taxon>
        <taxon>Pseudomonadati</taxon>
        <taxon>Verrucomicrobiota</taxon>
        <taxon>Verrucomicrobiia</taxon>
        <taxon>Verrucomicrobiales</taxon>
        <taxon>Verrucomicrobiaceae</taxon>
        <taxon>Luteolibacter</taxon>
    </lineage>
</organism>
<feature type="transmembrane region" description="Helical" evidence="7">
    <location>
        <begin position="381"/>
        <end position="399"/>
    </location>
</feature>
<feature type="transmembrane region" description="Helical" evidence="7">
    <location>
        <begin position="626"/>
        <end position="647"/>
    </location>
</feature>